<protein>
    <recommendedName>
        <fullName evidence="2">protein-tyrosine-phosphatase</fullName>
        <ecNumber evidence="2">3.1.3.48</ecNumber>
    </recommendedName>
</protein>
<reference evidence="8 9" key="1">
    <citation type="submission" date="2019-02" db="EMBL/GenBank/DDBJ databases">
        <title>Deep-cultivation of Planctomycetes and their phenomic and genomic characterization uncovers novel biology.</title>
        <authorList>
            <person name="Wiegand S."/>
            <person name="Jogler M."/>
            <person name="Boedeker C."/>
            <person name="Pinto D."/>
            <person name="Vollmers J."/>
            <person name="Rivas-Marin E."/>
            <person name="Kohn T."/>
            <person name="Peeters S.H."/>
            <person name="Heuer A."/>
            <person name="Rast P."/>
            <person name="Oberbeckmann S."/>
            <person name="Bunk B."/>
            <person name="Jeske O."/>
            <person name="Meyerdierks A."/>
            <person name="Storesund J.E."/>
            <person name="Kallscheuer N."/>
            <person name="Luecker S."/>
            <person name="Lage O.M."/>
            <person name="Pohl T."/>
            <person name="Merkel B.J."/>
            <person name="Hornburger P."/>
            <person name="Mueller R.-W."/>
            <person name="Bruemmer F."/>
            <person name="Labrenz M."/>
            <person name="Spormann A.M."/>
            <person name="Op den Camp H."/>
            <person name="Overmann J."/>
            <person name="Amann R."/>
            <person name="Jetten M.S.M."/>
            <person name="Mascher T."/>
            <person name="Medema M.H."/>
            <person name="Devos D.P."/>
            <person name="Kaster A.-K."/>
            <person name="Ovreas L."/>
            <person name="Rohde M."/>
            <person name="Galperin M.Y."/>
            <person name="Jogler C."/>
        </authorList>
    </citation>
    <scope>NUCLEOTIDE SEQUENCE [LARGE SCALE GENOMIC DNA]</scope>
    <source>
        <strain evidence="8 9">V22</strain>
    </source>
</reference>
<evidence type="ECO:0000256" key="6">
    <source>
        <dbReference type="PIRSR" id="PIRSR617867-1"/>
    </source>
</evidence>
<evidence type="ECO:0000256" key="5">
    <source>
        <dbReference type="ARBA" id="ARBA00051722"/>
    </source>
</evidence>
<dbReference type="InterPro" id="IPR017945">
    <property type="entry name" value="DHBP_synth_RibB-like_a/b_dom"/>
</dbReference>
<dbReference type="RefSeq" id="WP_197439595.1">
    <property type="nucleotide sequence ID" value="NZ_CP036316.1"/>
</dbReference>
<evidence type="ECO:0000313" key="8">
    <source>
        <dbReference type="EMBL" id="QDT65441.1"/>
    </source>
</evidence>
<name>A0A517TAN8_9PLAN</name>
<keyword evidence="4" id="KW-0904">Protein phosphatase</keyword>
<evidence type="ECO:0000256" key="1">
    <source>
        <dbReference type="ARBA" id="ARBA00011063"/>
    </source>
</evidence>
<dbReference type="InterPro" id="IPR017867">
    <property type="entry name" value="Tyr_phospatase_low_mol_wt"/>
</dbReference>
<dbReference type="SMART" id="SM00226">
    <property type="entry name" value="LMWPc"/>
    <property type="match status" value="1"/>
</dbReference>
<dbReference type="PANTHER" id="PTHR11717">
    <property type="entry name" value="LOW MOLECULAR WEIGHT PROTEIN TYROSINE PHOSPHATASE"/>
    <property type="match status" value="1"/>
</dbReference>
<keyword evidence="9" id="KW-1185">Reference proteome</keyword>
<dbReference type="GO" id="GO:0004725">
    <property type="term" value="F:protein tyrosine phosphatase activity"/>
    <property type="evidence" value="ECO:0007669"/>
    <property type="project" value="UniProtKB-EC"/>
</dbReference>
<dbReference type="InterPro" id="IPR036196">
    <property type="entry name" value="Ptyr_pPase_sf"/>
</dbReference>
<dbReference type="AlphaFoldDB" id="A0A517TAN8"/>
<evidence type="ECO:0000259" key="7">
    <source>
        <dbReference type="SMART" id="SM00226"/>
    </source>
</evidence>
<gene>
    <name evidence="8" type="primary">ywlE</name>
    <name evidence="8" type="ORF">V22_26940</name>
</gene>
<keyword evidence="3 8" id="KW-0378">Hydrolase</keyword>
<dbReference type="Gene3D" id="3.40.50.2300">
    <property type="match status" value="1"/>
</dbReference>
<comment type="catalytic activity">
    <reaction evidence="5">
        <text>O-phospho-L-tyrosyl-[protein] + H2O = L-tyrosyl-[protein] + phosphate</text>
        <dbReference type="Rhea" id="RHEA:10684"/>
        <dbReference type="Rhea" id="RHEA-COMP:10136"/>
        <dbReference type="Rhea" id="RHEA-COMP:20101"/>
        <dbReference type="ChEBI" id="CHEBI:15377"/>
        <dbReference type="ChEBI" id="CHEBI:43474"/>
        <dbReference type="ChEBI" id="CHEBI:46858"/>
        <dbReference type="ChEBI" id="CHEBI:61978"/>
        <dbReference type="EC" id="3.1.3.48"/>
    </reaction>
</comment>
<dbReference type="Pfam" id="PF01451">
    <property type="entry name" value="LMWPc"/>
    <property type="match status" value="1"/>
</dbReference>
<dbReference type="PANTHER" id="PTHR11717:SF31">
    <property type="entry name" value="LOW MOLECULAR WEIGHT PROTEIN-TYROSINE-PHOSPHATASE ETP-RELATED"/>
    <property type="match status" value="1"/>
</dbReference>
<dbReference type="InterPro" id="IPR023485">
    <property type="entry name" value="Ptyr_pPase"/>
</dbReference>
<dbReference type="SUPFAM" id="SSF52788">
    <property type="entry name" value="Phosphotyrosine protein phosphatases I"/>
    <property type="match status" value="1"/>
</dbReference>
<proteinExistence type="inferred from homology"/>
<accession>A0A517TAN8</accession>
<dbReference type="CDD" id="cd16344">
    <property type="entry name" value="LMWPAP"/>
    <property type="match status" value="1"/>
</dbReference>
<evidence type="ECO:0000256" key="2">
    <source>
        <dbReference type="ARBA" id="ARBA00013064"/>
    </source>
</evidence>
<dbReference type="Gene3D" id="3.90.870.10">
    <property type="entry name" value="DHBP synthase"/>
    <property type="match status" value="1"/>
</dbReference>
<dbReference type="SUPFAM" id="SSF55821">
    <property type="entry name" value="YrdC/RibB"/>
    <property type="match status" value="1"/>
</dbReference>
<organism evidence="8 9">
    <name type="scientific">Calycomorphotria hydatis</name>
    <dbReference type="NCBI Taxonomy" id="2528027"/>
    <lineage>
        <taxon>Bacteria</taxon>
        <taxon>Pseudomonadati</taxon>
        <taxon>Planctomycetota</taxon>
        <taxon>Planctomycetia</taxon>
        <taxon>Planctomycetales</taxon>
        <taxon>Planctomycetaceae</taxon>
        <taxon>Calycomorphotria</taxon>
    </lineage>
</organism>
<dbReference type="PRINTS" id="PR00719">
    <property type="entry name" value="LMWPTPASE"/>
</dbReference>
<feature type="active site" description="Proton donor" evidence="6">
    <location>
        <position position="346"/>
    </location>
</feature>
<evidence type="ECO:0000313" key="9">
    <source>
        <dbReference type="Proteomes" id="UP000319976"/>
    </source>
</evidence>
<dbReference type="KEGG" id="chya:V22_26940"/>
<dbReference type="EC" id="3.1.3.48" evidence="2"/>
<evidence type="ECO:0000256" key="3">
    <source>
        <dbReference type="ARBA" id="ARBA00022801"/>
    </source>
</evidence>
<evidence type="ECO:0000256" key="4">
    <source>
        <dbReference type="ARBA" id="ARBA00022912"/>
    </source>
</evidence>
<comment type="similarity">
    <text evidence="1">Belongs to the low molecular weight phosphotyrosine protein phosphatase family.</text>
</comment>
<feature type="active site" description="Nucleophile" evidence="6">
    <location>
        <position position="229"/>
    </location>
</feature>
<dbReference type="EMBL" id="CP036316">
    <property type="protein sequence ID" value="QDT65441.1"/>
    <property type="molecule type" value="Genomic_DNA"/>
</dbReference>
<feature type="domain" description="Phosphotyrosine protein phosphatase I" evidence="7">
    <location>
        <begin position="226"/>
        <end position="372"/>
    </location>
</feature>
<dbReference type="Proteomes" id="UP000319976">
    <property type="component" value="Chromosome"/>
</dbReference>
<feature type="active site" evidence="6">
    <location>
        <position position="235"/>
    </location>
</feature>
<dbReference type="InterPro" id="IPR050438">
    <property type="entry name" value="LMW_PTPase"/>
</dbReference>
<sequence>MNSRLNHKVVETLAPPRQINLHTVDDPLDALQQGVEELAAGGALCLPTECGYVLVTKLFEASPVWSTEGCRSLLAVAHPEEARDYIPGMNAQGTRIARRIWPGPNVLRLPIDTEAGLFPTLDDASNRLMDEAKRGSVICPAYPVLKELRSYLPQPLLLGLPSRPIATPGEWLERYPETATLVFSDEKLDNLKEPTWIDQQDDDWEITSEGTLTSTDLNKLLGEVYLFVCTGNTCRSPLAEAMFRKLLADRVGCEQHELTEHGFVVGSAGLAAAYGMPASSESLTVSREHGYILEDHFSQPLTDQLLDRADYVFTMTSRHREAIISARPDLADRVRLLSREGLDVADPIGGGPAEYEHCRIEIERELLVIVENISIRGKK</sequence>